<name>A0A6J6RIF7_9ZZZZ</name>
<organism evidence="1">
    <name type="scientific">freshwater metagenome</name>
    <dbReference type="NCBI Taxonomy" id="449393"/>
    <lineage>
        <taxon>unclassified sequences</taxon>
        <taxon>metagenomes</taxon>
        <taxon>ecological metagenomes</taxon>
    </lineage>
</organism>
<dbReference type="EMBL" id="CAEZXR010000262">
    <property type="protein sequence ID" value="CAB4721328.1"/>
    <property type="molecule type" value="Genomic_DNA"/>
</dbReference>
<proteinExistence type="predicted"/>
<dbReference type="AlphaFoldDB" id="A0A6J6RIF7"/>
<protein>
    <submittedName>
        <fullName evidence="1">Unannotated protein</fullName>
    </submittedName>
</protein>
<accession>A0A6J6RIF7</accession>
<sequence>MSIVPSLFKTVSEPASSVLSEPRIESRDASSTLIVPAFASNVALLGTTTFAPTSEISPPSATERPSGNVTEPLLVAESFSSNVLPAPTSILPSVRFAPFDSRLTTHPSAIGASPAGTVNPAPNTTAVGDTESPAQVVTAARNAAYVDTSVAPGVATRVVTPVSLSVFPVRVVRSVVAVSAVSPTFHRPDGRVAPPAVKVLASTVRETASGNCTT</sequence>
<evidence type="ECO:0000313" key="1">
    <source>
        <dbReference type="EMBL" id="CAB4721328.1"/>
    </source>
</evidence>
<gene>
    <name evidence="1" type="ORF">UFOPK2579_02001</name>
</gene>
<reference evidence="1" key="1">
    <citation type="submission" date="2020-05" db="EMBL/GenBank/DDBJ databases">
        <authorList>
            <person name="Chiriac C."/>
            <person name="Salcher M."/>
            <person name="Ghai R."/>
            <person name="Kavagutti S V."/>
        </authorList>
    </citation>
    <scope>NUCLEOTIDE SEQUENCE</scope>
</reference>